<gene>
    <name evidence="3" type="ORF">FUA24_03435</name>
</gene>
<dbReference type="OrthoDB" id="9812126at2"/>
<proteinExistence type="inferred from homology"/>
<dbReference type="AlphaFoldDB" id="A0A5D0J151"/>
<dbReference type="InterPro" id="IPR052039">
    <property type="entry name" value="Caspase-related_regulators"/>
</dbReference>
<dbReference type="GO" id="GO:0004197">
    <property type="term" value="F:cysteine-type endopeptidase activity"/>
    <property type="evidence" value="ECO:0007669"/>
    <property type="project" value="InterPro"/>
</dbReference>
<dbReference type="PANTHER" id="PTHR22576:SF37">
    <property type="entry name" value="MUCOSA-ASSOCIATED LYMPHOID TISSUE LYMPHOMA TRANSLOCATION PROTEIN 1"/>
    <property type="match status" value="1"/>
</dbReference>
<comment type="caution">
    <text evidence="3">The sequence shown here is derived from an EMBL/GenBank/DDBJ whole genome shotgun (WGS) entry which is preliminary data.</text>
</comment>
<evidence type="ECO:0000313" key="3">
    <source>
        <dbReference type="EMBL" id="TYA89201.1"/>
    </source>
</evidence>
<comment type="similarity">
    <text evidence="1">Belongs to the peptidase C14A family.</text>
</comment>
<keyword evidence="4" id="KW-1185">Reference proteome</keyword>
<dbReference type="Gene3D" id="3.40.50.1460">
    <property type="match status" value="1"/>
</dbReference>
<organism evidence="3 4">
    <name type="scientific">Seonamhaeicola marinus</name>
    <dbReference type="NCBI Taxonomy" id="1912246"/>
    <lineage>
        <taxon>Bacteria</taxon>
        <taxon>Pseudomonadati</taxon>
        <taxon>Bacteroidota</taxon>
        <taxon>Flavobacteriia</taxon>
        <taxon>Flavobacteriales</taxon>
        <taxon>Flavobacteriaceae</taxon>
    </lineage>
</organism>
<dbReference type="Pfam" id="PF00656">
    <property type="entry name" value="Peptidase_C14"/>
    <property type="match status" value="1"/>
</dbReference>
<evidence type="ECO:0000313" key="4">
    <source>
        <dbReference type="Proteomes" id="UP000323930"/>
    </source>
</evidence>
<dbReference type="RefSeq" id="WP_148540067.1">
    <property type="nucleotide sequence ID" value="NZ_VSDQ01000241.1"/>
</dbReference>
<reference evidence="3 4" key="1">
    <citation type="submission" date="2019-08" db="EMBL/GenBank/DDBJ databases">
        <title>Seonamhaeicola sediminis sp. nov., isolated from marine sediment.</title>
        <authorList>
            <person name="Cao W.R."/>
        </authorList>
    </citation>
    <scope>NUCLEOTIDE SEQUENCE [LARGE SCALE GENOMIC DNA]</scope>
    <source>
        <strain evidence="3 4">B011</strain>
    </source>
</reference>
<feature type="domain" description="Caspase family p20" evidence="2">
    <location>
        <begin position="5"/>
        <end position="127"/>
    </location>
</feature>
<evidence type="ECO:0000259" key="2">
    <source>
        <dbReference type="PROSITE" id="PS50208"/>
    </source>
</evidence>
<evidence type="ECO:0000256" key="1">
    <source>
        <dbReference type="ARBA" id="ARBA00010134"/>
    </source>
</evidence>
<dbReference type="SUPFAM" id="SSF52129">
    <property type="entry name" value="Caspase-like"/>
    <property type="match status" value="1"/>
</dbReference>
<dbReference type="InterPro" id="IPR015917">
    <property type="entry name" value="Pept_C14A"/>
</dbReference>
<sequence length="488" mass="55657">MKAKALVIGNAKYGIKPLDNAVNDAEDIAEVLLRLGFDTTKIIDSTAVEQDKQITDFATNLDDYDIGLFYFAGHGFQKKNENFLGAIDTDFQDEDHAKYTSFPINMLLSYFDKAKNNTNIIILDACREILDKKSWSRSVQNEGLAPIFAPKGTLIAYATSPGQTASDGTGNRNGLYTNALLQHITVENIPIEEMFKRVRNSVYAFSKGNQISWEHTSLTGTFYFNSGQLTHSKDIEYSSEAINDNLYSENTNTLTDSIIKDLKQYNWYVQNPAIDKIHLIDPLSIDKNKLFILGRNILQSACGSSASAIEFMENLQNSIEKFNVENKNHVLNGMIYETFFNSYGSFRQDRLKDCYLEEIYSLLENNDYSESSKFLSQVLLPYKDLVFYIPSLNTNGISIDLQFSKNQENKKLELKNMKYEGNEILVKKDDMWGGTPEKTVYRSIEFQNLHKMISREIGVPENKLTLNSNMKIVADRIIDYPEYHSIMK</sequence>
<dbReference type="InterPro" id="IPR029030">
    <property type="entry name" value="Caspase-like_dom_sf"/>
</dbReference>
<dbReference type="PROSITE" id="PS50208">
    <property type="entry name" value="CASPASE_P20"/>
    <property type="match status" value="1"/>
</dbReference>
<name>A0A5D0J151_9FLAO</name>
<dbReference type="PANTHER" id="PTHR22576">
    <property type="entry name" value="MUCOSA ASSOCIATED LYMPHOID TISSUE LYMPHOMA TRANSLOCATION PROTEIN 1/PARACASPASE"/>
    <property type="match status" value="1"/>
</dbReference>
<dbReference type="InterPro" id="IPR001309">
    <property type="entry name" value="Pept_C14_p20"/>
</dbReference>
<dbReference type="GO" id="GO:0006508">
    <property type="term" value="P:proteolysis"/>
    <property type="evidence" value="ECO:0007669"/>
    <property type="project" value="InterPro"/>
</dbReference>
<dbReference type="EMBL" id="VSDQ01000241">
    <property type="protein sequence ID" value="TYA89201.1"/>
    <property type="molecule type" value="Genomic_DNA"/>
</dbReference>
<protein>
    <submittedName>
        <fullName evidence="3">Caspase family protein</fullName>
    </submittedName>
</protein>
<accession>A0A5D0J151</accession>
<dbReference type="SMART" id="SM00115">
    <property type="entry name" value="CASc"/>
    <property type="match status" value="1"/>
</dbReference>
<dbReference type="InterPro" id="IPR011600">
    <property type="entry name" value="Pept_C14_caspase"/>
</dbReference>
<dbReference type="Proteomes" id="UP000323930">
    <property type="component" value="Unassembled WGS sequence"/>
</dbReference>